<evidence type="ECO:0000313" key="2">
    <source>
        <dbReference type="EMBL" id="CAB4783151.1"/>
    </source>
</evidence>
<name>A0A6J6WDN2_9ZZZZ</name>
<dbReference type="EMBL" id="CAFAAG010000001">
    <property type="protein sequence ID" value="CAB4783151.1"/>
    <property type="molecule type" value="Genomic_DNA"/>
</dbReference>
<dbReference type="AlphaFoldDB" id="A0A6J6WDN2"/>
<accession>A0A6J6WDN2</accession>
<dbReference type="PIRSF" id="PIRSF028520">
    <property type="entry name" value="UCP028520"/>
    <property type="match status" value="1"/>
</dbReference>
<dbReference type="CDD" id="cd04301">
    <property type="entry name" value="NAT_SF"/>
    <property type="match status" value="1"/>
</dbReference>
<sequence>MSNFQPNVRNIETADLARVLEINNANTPGVSELTMSELETDIKNCLYALAIDNQHGEVCAFCITFAPDAPDAGANHRWFAERYESFVYLDRIAIDSTYQNLGLGALLYQTVEQRMLDSAEHSLLCCEVNLEPPNPGSLRFHTRIGFTEVGRHSPQQGYVVSLLRKIIFHI</sequence>
<dbReference type="Gene3D" id="3.40.630.30">
    <property type="match status" value="1"/>
</dbReference>
<dbReference type="SUPFAM" id="SSF55729">
    <property type="entry name" value="Acyl-CoA N-acyltransferases (Nat)"/>
    <property type="match status" value="1"/>
</dbReference>
<dbReference type="InterPro" id="IPR000182">
    <property type="entry name" value="GNAT_dom"/>
</dbReference>
<feature type="domain" description="N-acetyltransferase" evidence="1">
    <location>
        <begin position="6"/>
        <end position="167"/>
    </location>
</feature>
<dbReference type="Pfam" id="PF00583">
    <property type="entry name" value="Acetyltransf_1"/>
    <property type="match status" value="1"/>
</dbReference>
<reference evidence="2" key="1">
    <citation type="submission" date="2020-05" db="EMBL/GenBank/DDBJ databases">
        <authorList>
            <person name="Chiriac C."/>
            <person name="Salcher M."/>
            <person name="Ghai R."/>
            <person name="Kavagutti S V."/>
        </authorList>
    </citation>
    <scope>NUCLEOTIDE SEQUENCE</scope>
</reference>
<protein>
    <submittedName>
        <fullName evidence="2">Unannotated protein</fullName>
    </submittedName>
</protein>
<proteinExistence type="predicted"/>
<dbReference type="InterPro" id="IPR016890">
    <property type="entry name" value="UCP028520"/>
</dbReference>
<dbReference type="PROSITE" id="PS51186">
    <property type="entry name" value="GNAT"/>
    <property type="match status" value="1"/>
</dbReference>
<organism evidence="2">
    <name type="scientific">freshwater metagenome</name>
    <dbReference type="NCBI Taxonomy" id="449393"/>
    <lineage>
        <taxon>unclassified sequences</taxon>
        <taxon>metagenomes</taxon>
        <taxon>ecological metagenomes</taxon>
    </lineage>
</organism>
<dbReference type="GO" id="GO:0016747">
    <property type="term" value="F:acyltransferase activity, transferring groups other than amino-acyl groups"/>
    <property type="evidence" value="ECO:0007669"/>
    <property type="project" value="InterPro"/>
</dbReference>
<evidence type="ECO:0000259" key="1">
    <source>
        <dbReference type="PROSITE" id="PS51186"/>
    </source>
</evidence>
<gene>
    <name evidence="2" type="ORF">UFOPK2975_00035</name>
</gene>
<dbReference type="InterPro" id="IPR016181">
    <property type="entry name" value="Acyl_CoA_acyltransferase"/>
</dbReference>